<comment type="caution">
    <text evidence="1">The sequence shown here is derived from an EMBL/GenBank/DDBJ whole genome shotgun (WGS) entry which is preliminary data.</text>
</comment>
<dbReference type="OrthoDB" id="4578563at2"/>
<dbReference type="AlphaFoldDB" id="A0A1X0DPS8"/>
<protein>
    <submittedName>
        <fullName evidence="1">Uncharacterized protein</fullName>
    </submittedName>
</protein>
<name>A0A1X0DPS8_9MYCO</name>
<reference evidence="1 2" key="1">
    <citation type="submission" date="2016-12" db="EMBL/GenBank/DDBJ databases">
        <title>The new phylogeny of genus Mycobacterium.</title>
        <authorList>
            <person name="Tortoli E."/>
            <person name="Trovato A."/>
            <person name="Cirillo D.M."/>
        </authorList>
    </citation>
    <scope>NUCLEOTIDE SEQUENCE [LARGE SCALE GENOMIC DNA]</scope>
    <source>
        <strain evidence="1 2">DSM 45130</strain>
    </source>
</reference>
<keyword evidence="2" id="KW-1185">Reference proteome</keyword>
<dbReference type="Proteomes" id="UP000192801">
    <property type="component" value="Unassembled WGS sequence"/>
</dbReference>
<evidence type="ECO:0000313" key="1">
    <source>
        <dbReference type="EMBL" id="ORA74149.1"/>
    </source>
</evidence>
<accession>A0A1X0DPS8</accession>
<sequence length="89" mass="9700">MSRYFVASALVAGLGAAGLGLAMGTASADYGRCDHPGCQVGGRPLEQRGLEDARRDHQAFWHNGHRVDPMRSGDGRGWGYWEQGRWNAL</sequence>
<dbReference type="EMBL" id="MVHS01000001">
    <property type="protein sequence ID" value="ORA74149.1"/>
    <property type="molecule type" value="Genomic_DNA"/>
</dbReference>
<proteinExistence type="predicted"/>
<gene>
    <name evidence="1" type="ORF">BST26_00810</name>
</gene>
<evidence type="ECO:0000313" key="2">
    <source>
        <dbReference type="Proteomes" id="UP000192801"/>
    </source>
</evidence>
<organism evidence="1 2">
    <name type="scientific">Mycolicibacterium insubricum</name>
    <dbReference type="NCBI Taxonomy" id="444597"/>
    <lineage>
        <taxon>Bacteria</taxon>
        <taxon>Bacillati</taxon>
        <taxon>Actinomycetota</taxon>
        <taxon>Actinomycetes</taxon>
        <taxon>Mycobacteriales</taxon>
        <taxon>Mycobacteriaceae</taxon>
        <taxon>Mycolicibacterium</taxon>
    </lineage>
</organism>
<dbReference type="RefSeq" id="WP_083028904.1">
    <property type="nucleotide sequence ID" value="NZ_AP022618.1"/>
</dbReference>